<protein>
    <recommendedName>
        <fullName evidence="8">Phosphatidylinositol kinase</fullName>
    </recommendedName>
</protein>
<evidence type="ECO:0008006" key="8">
    <source>
        <dbReference type="Google" id="ProtNLM"/>
    </source>
</evidence>
<evidence type="ECO:0000313" key="6">
    <source>
        <dbReference type="EMBL" id="OZI20672.1"/>
    </source>
</evidence>
<dbReference type="Pfam" id="PF07804">
    <property type="entry name" value="HipA_C"/>
    <property type="match status" value="1"/>
</dbReference>
<dbReference type="PANTHER" id="PTHR37419">
    <property type="entry name" value="SERINE/THREONINE-PROTEIN KINASE TOXIN HIPA"/>
    <property type="match status" value="1"/>
</dbReference>
<accession>A0A261R7N0</accession>
<proteinExistence type="inferred from homology"/>
<evidence type="ECO:0000313" key="7">
    <source>
        <dbReference type="Proteomes" id="UP000216857"/>
    </source>
</evidence>
<evidence type="ECO:0000256" key="2">
    <source>
        <dbReference type="ARBA" id="ARBA00022679"/>
    </source>
</evidence>
<organism evidence="6 7">
    <name type="scientific">Bordetella genomosp. 9</name>
    <dbReference type="NCBI Taxonomy" id="1416803"/>
    <lineage>
        <taxon>Bacteria</taxon>
        <taxon>Pseudomonadati</taxon>
        <taxon>Pseudomonadota</taxon>
        <taxon>Betaproteobacteria</taxon>
        <taxon>Burkholderiales</taxon>
        <taxon>Alcaligenaceae</taxon>
        <taxon>Bordetella</taxon>
    </lineage>
</organism>
<dbReference type="GO" id="GO:0004674">
    <property type="term" value="F:protein serine/threonine kinase activity"/>
    <property type="evidence" value="ECO:0007669"/>
    <property type="project" value="TreeGrafter"/>
</dbReference>
<dbReference type="Proteomes" id="UP000216857">
    <property type="component" value="Unassembled WGS sequence"/>
</dbReference>
<name>A0A261R7N0_9BORD</name>
<feature type="domain" description="HipA-like C-terminal" evidence="4">
    <location>
        <begin position="151"/>
        <end position="378"/>
    </location>
</feature>
<dbReference type="NCBIfam" id="TIGR03071">
    <property type="entry name" value="couple_hipA"/>
    <property type="match status" value="1"/>
</dbReference>
<dbReference type="Pfam" id="PF13657">
    <property type="entry name" value="Couple_hipA"/>
    <property type="match status" value="1"/>
</dbReference>
<dbReference type="InterPro" id="IPR052028">
    <property type="entry name" value="HipA_Ser/Thr_kinase"/>
</dbReference>
<keyword evidence="2" id="KW-0808">Transferase</keyword>
<evidence type="ECO:0000259" key="4">
    <source>
        <dbReference type="Pfam" id="PF07804"/>
    </source>
</evidence>
<dbReference type="InterPro" id="IPR012893">
    <property type="entry name" value="HipA-like_C"/>
</dbReference>
<evidence type="ECO:0000256" key="3">
    <source>
        <dbReference type="ARBA" id="ARBA00022777"/>
    </source>
</evidence>
<dbReference type="OrthoDB" id="9805913at2"/>
<dbReference type="Gene3D" id="1.10.1070.20">
    <property type="match status" value="1"/>
</dbReference>
<feature type="domain" description="HipA N-terminal subdomain 1" evidence="5">
    <location>
        <begin position="18"/>
        <end position="111"/>
    </location>
</feature>
<dbReference type="InterPro" id="IPR017508">
    <property type="entry name" value="HipA_N1"/>
</dbReference>
<dbReference type="GO" id="GO:0005829">
    <property type="term" value="C:cytosol"/>
    <property type="evidence" value="ECO:0007669"/>
    <property type="project" value="TreeGrafter"/>
</dbReference>
<dbReference type="RefSeq" id="WP_094849250.1">
    <property type="nucleotide sequence ID" value="NZ_NEVJ01000003.1"/>
</dbReference>
<dbReference type="AlphaFoldDB" id="A0A261R7N0"/>
<dbReference type="PANTHER" id="PTHR37419:SF1">
    <property type="entry name" value="SERINE_THREONINE-PROTEIN KINASE TOXIN HIPA"/>
    <property type="match status" value="1"/>
</dbReference>
<keyword evidence="7" id="KW-1185">Reference proteome</keyword>
<evidence type="ECO:0000259" key="5">
    <source>
        <dbReference type="Pfam" id="PF13657"/>
    </source>
</evidence>
<gene>
    <name evidence="6" type="ORF">CAL26_24645</name>
</gene>
<evidence type="ECO:0000256" key="1">
    <source>
        <dbReference type="ARBA" id="ARBA00010164"/>
    </source>
</evidence>
<sequence length="406" mass="45132">MSTERRAQQKSLARLKHLYVHTSQGFAGILSRESQIVFGYRTDDPACEISLVLPLRAQTYSSNILPGVFRQNLPEGYLLSWMHDHFGKTMKIDDFNLLALTGADTIGRVNVSVQEKQVEPVKPEDLGALLAWKGSESLFDHLAERYASSSGISGVQPKVLVPATVDEGAKDKDTVERGHLKDRNLIIKAGGAEYEGLAENEFHCMTIARQAGLQVPRFWISDNKELFIVERFDIDQTTGQYLGFEDMTALTGRQNQEKYDSSYENVAKAISLMASPRRKSASLAAFFKALALSVAVGNGDAHLKNFGLLYTTPQSDDVRLSPLYDIVCTTTYIPKDTLALKLNKTKAWPTRDELVAFGKAHCQLDHPAEIIDQIVTAAIEYRPAADPGAIWADMRVEIEKGVRRLQ</sequence>
<reference evidence="6" key="1">
    <citation type="submission" date="2017-05" db="EMBL/GenBank/DDBJ databases">
        <title>Complete and WGS of Bordetella genogroups.</title>
        <authorList>
            <person name="Spilker T."/>
            <person name="Lipuma J."/>
        </authorList>
    </citation>
    <scope>NUCLEOTIDE SEQUENCE</scope>
    <source>
        <strain evidence="6">AU21707</strain>
    </source>
</reference>
<comment type="similarity">
    <text evidence="1">Belongs to the HipA Ser/Thr kinase family.</text>
</comment>
<comment type="caution">
    <text evidence="6">The sequence shown here is derived from an EMBL/GenBank/DDBJ whole genome shotgun (WGS) entry which is preliminary data.</text>
</comment>
<dbReference type="EMBL" id="NEVJ01000003">
    <property type="protein sequence ID" value="OZI20672.1"/>
    <property type="molecule type" value="Genomic_DNA"/>
</dbReference>
<keyword evidence="3" id="KW-0418">Kinase</keyword>